<keyword evidence="4" id="KW-1185">Reference proteome</keyword>
<evidence type="ECO:0000313" key="3">
    <source>
        <dbReference type="EMBL" id="KAF0473740.1"/>
    </source>
</evidence>
<accession>A0A8H3ZYI6</accession>
<evidence type="ECO:0000313" key="2">
    <source>
        <dbReference type="EMBL" id="KAF0332977.1"/>
    </source>
</evidence>
<dbReference type="EMBL" id="WTPW01000865">
    <property type="protein sequence ID" value="KAF0473740.1"/>
    <property type="molecule type" value="Genomic_DNA"/>
</dbReference>
<name>A0A8H3ZYI6_GIGMA</name>
<dbReference type="Proteomes" id="UP000439903">
    <property type="component" value="Unassembled WGS sequence"/>
</dbReference>
<feature type="region of interest" description="Disordered" evidence="1">
    <location>
        <begin position="131"/>
        <end position="151"/>
    </location>
</feature>
<evidence type="ECO:0000313" key="4">
    <source>
        <dbReference type="Proteomes" id="UP000439903"/>
    </source>
</evidence>
<gene>
    <name evidence="2" type="ORF">F8M41_017865</name>
    <name evidence="3" type="ORF">F8M41_024868</name>
</gene>
<dbReference type="OrthoDB" id="2436476at2759"/>
<proteinExistence type="predicted"/>
<reference evidence="2 4" key="1">
    <citation type="journal article" date="2019" name="Environ. Microbiol.">
        <title>At the nexus of three kingdoms: the genome of the mycorrhizal fungus Gigaspora margarita provides insights into plant, endobacterial and fungal interactions.</title>
        <authorList>
            <person name="Venice F."/>
            <person name="Ghignone S."/>
            <person name="Salvioli di Fossalunga A."/>
            <person name="Amselem J."/>
            <person name="Novero M."/>
            <person name="Xianan X."/>
            <person name="Sedzielewska Toro K."/>
            <person name="Morin E."/>
            <person name="Lipzen A."/>
            <person name="Grigoriev I.V."/>
            <person name="Henrissat B."/>
            <person name="Martin F.M."/>
            <person name="Bonfante P."/>
        </authorList>
    </citation>
    <scope>NUCLEOTIDE SEQUENCE [LARGE SCALE GENOMIC DNA]</scope>
    <source>
        <strain evidence="2 4">BEG34</strain>
    </source>
</reference>
<sequence length="151" mass="16907">MPPLGINSIIVGTTTQTAKPVRDDLVLVFYVEERIEEKEPQVFGDNETASRKHVMILEDISMINLTCNNSDALFATPRGCPNLLFSDTSKEKQVAHLVRYPRTPRNKRTSLSSINPTSTSTLLLVLETNPIPNMSDQQSSQNHSNEPNREN</sequence>
<organism evidence="2 4">
    <name type="scientific">Gigaspora margarita</name>
    <dbReference type="NCBI Taxonomy" id="4874"/>
    <lineage>
        <taxon>Eukaryota</taxon>
        <taxon>Fungi</taxon>
        <taxon>Fungi incertae sedis</taxon>
        <taxon>Mucoromycota</taxon>
        <taxon>Glomeromycotina</taxon>
        <taxon>Glomeromycetes</taxon>
        <taxon>Diversisporales</taxon>
        <taxon>Gigasporaceae</taxon>
        <taxon>Gigaspora</taxon>
    </lineage>
</organism>
<dbReference type="EMBL" id="WTPW01004169">
    <property type="protein sequence ID" value="KAF0332977.1"/>
    <property type="molecule type" value="Genomic_DNA"/>
</dbReference>
<feature type="compositionally biased region" description="Polar residues" evidence="1">
    <location>
        <begin position="131"/>
        <end position="145"/>
    </location>
</feature>
<evidence type="ECO:0000256" key="1">
    <source>
        <dbReference type="SAM" id="MobiDB-lite"/>
    </source>
</evidence>
<comment type="caution">
    <text evidence="2">The sequence shown here is derived from an EMBL/GenBank/DDBJ whole genome shotgun (WGS) entry which is preliminary data.</text>
</comment>
<protein>
    <submittedName>
        <fullName evidence="2">Uncharacterized protein</fullName>
    </submittedName>
</protein>
<dbReference type="AlphaFoldDB" id="A0A8H3ZYI6"/>